<evidence type="ECO:0000313" key="1">
    <source>
        <dbReference type="Proteomes" id="UP000000437"/>
    </source>
</evidence>
<dbReference type="RefSeq" id="XP_073790621.1">
    <property type="nucleotide sequence ID" value="XM_073934520.1"/>
</dbReference>
<sequence length="594" mass="68021">MDKRPTSPQSNAETPDSPTGAHVEWCKQLIAATMSSQSCGPISSEMISREYKALREGNKQAQMEEAPRIPGETIKAIVKDVMYICPFSGVIRGTLTITDFKLYFKSLTRVNSLLKLSSGDSPFVLDVNLGAVSRLESIAVQSHGDDTQGLEIVCKDLRTPRFAYKKEGQSNLEMFKILSKYAFPLSHNLPLFAFKYRETFPEDGWKIYDPVAEYKRQGLPNESWIISKVNSGYEVCETYPALLVLPSNVTEDELKRVAAFRAKRRFPVLSWIHPESQAAIVRCGQPQAKDGGYENESFYINVELNFLEIPNIHVMRESLRKLKEVVYPAIDQQHWFSNVDATHWLEYVRLLLAGAVRIADRIESGKTSVVVHCSDGWDRTAQLTSLAMLMLDAHYRSLKGFQVLLEKEWLSFGHRFASRVGHGDGNHANSERSPLFVQFIDCVWQMTRQFPSAFEFNELFLITVLDHLFSCLFGTFLYNSEQERVSKEVYNKTVSLWSYVNSQIEEFTNPLYVNYEHHVLYPIASLRHLELWVSYYVRWNPRMRPQVPIHQSLKELLVLKSELQKRVEDLKQDAASSNSLSSSEHEGMPMQTTV</sequence>
<protein>
    <submittedName>
        <fullName evidence="2">Myotubularin-related protein 1b isoform X6</fullName>
    </submittedName>
</protein>
<organism evidence="1 2">
    <name type="scientific">Danio rerio</name>
    <name type="common">Zebrafish</name>
    <name type="synonym">Brachydanio rerio</name>
    <dbReference type="NCBI Taxonomy" id="7955"/>
    <lineage>
        <taxon>Eukaryota</taxon>
        <taxon>Metazoa</taxon>
        <taxon>Chordata</taxon>
        <taxon>Craniata</taxon>
        <taxon>Vertebrata</taxon>
        <taxon>Euteleostomi</taxon>
        <taxon>Actinopterygii</taxon>
        <taxon>Neopterygii</taxon>
        <taxon>Teleostei</taxon>
        <taxon>Ostariophysi</taxon>
        <taxon>Cypriniformes</taxon>
        <taxon>Danionidae</taxon>
        <taxon>Danioninae</taxon>
        <taxon>Danio</taxon>
    </lineage>
</organism>
<keyword evidence="1" id="KW-1185">Reference proteome</keyword>
<accession>A0AC58I8S7</accession>
<proteinExistence type="predicted"/>
<reference evidence="2" key="1">
    <citation type="submission" date="2025-08" db="UniProtKB">
        <authorList>
            <consortium name="RefSeq"/>
        </authorList>
    </citation>
    <scope>IDENTIFICATION</scope>
    <source>
        <strain evidence="2">Tuebingen</strain>
        <tissue evidence="2">Fibroblasts and whole tissue</tissue>
    </source>
</reference>
<gene>
    <name evidence="2" type="primary">mtmr1b</name>
    <name evidence="2" type="synonym">wu:fi27f12</name>
    <name evidence="2" type="synonym">zgc:113186</name>
</gene>
<name>A0AC58I8S7_DANRE</name>
<dbReference type="Proteomes" id="UP000000437">
    <property type="component" value="Chromosome 21"/>
</dbReference>
<evidence type="ECO:0000313" key="2">
    <source>
        <dbReference type="RefSeq" id="XP_073790621.1"/>
    </source>
</evidence>